<dbReference type="PANTHER" id="PTHR32182">
    <property type="entry name" value="DNA REPLICATION AND REPAIR PROTEIN RECF"/>
    <property type="match status" value="1"/>
</dbReference>
<dbReference type="OrthoDB" id="104167at2"/>
<dbReference type="EMBL" id="LQXA01000024">
    <property type="protein sequence ID" value="KZC95439.1"/>
    <property type="molecule type" value="Genomic_DNA"/>
</dbReference>
<dbReference type="PIRSF" id="PIRSF029347">
    <property type="entry name" value="RecF"/>
    <property type="match status" value="1"/>
</dbReference>
<dbReference type="PANTHER" id="PTHR32182:SF25">
    <property type="entry name" value="SLR1056 PROTEIN"/>
    <property type="match status" value="1"/>
</dbReference>
<organism evidence="3 4">
    <name type="scientific">Clavibacter tessellarius</name>
    <dbReference type="NCBI Taxonomy" id="31965"/>
    <lineage>
        <taxon>Bacteria</taxon>
        <taxon>Bacillati</taxon>
        <taxon>Actinomycetota</taxon>
        <taxon>Actinomycetes</taxon>
        <taxon>Micrococcales</taxon>
        <taxon>Microbacteriaceae</taxon>
        <taxon>Clavibacter</taxon>
    </lineage>
</organism>
<comment type="caution">
    <text evidence="3">The sequence shown here is derived from an EMBL/GenBank/DDBJ whole genome shotgun (WGS) entry which is preliminary data.</text>
</comment>
<proteinExistence type="predicted"/>
<keyword evidence="3" id="KW-0547">Nucleotide-binding</keyword>
<accession>A0A154V2F2</accession>
<dbReference type="InterPro" id="IPR003959">
    <property type="entry name" value="ATPase_AAA_core"/>
</dbReference>
<dbReference type="GO" id="GO:0005524">
    <property type="term" value="F:ATP binding"/>
    <property type="evidence" value="ECO:0007669"/>
    <property type="project" value="UniProtKB-KW"/>
</dbReference>
<reference evidence="3 4" key="1">
    <citation type="submission" date="2016-01" db="EMBL/GenBank/DDBJ databases">
        <title>Draft genome sequence of Clavibacter michiganensis subsp. tessellarius DOAB 609.</title>
        <authorList>
            <person name="Tambong J.T."/>
        </authorList>
    </citation>
    <scope>NUCLEOTIDE SEQUENCE [LARGE SCALE GENOMIC DNA]</scope>
    <source>
        <strain evidence="3 4">DOAB 609</strain>
    </source>
</reference>
<evidence type="ECO:0000256" key="1">
    <source>
        <dbReference type="ARBA" id="ARBA00023236"/>
    </source>
</evidence>
<dbReference type="Gene3D" id="3.40.50.300">
    <property type="entry name" value="P-loop containing nucleotide triphosphate hydrolases"/>
    <property type="match status" value="2"/>
</dbReference>
<gene>
    <name evidence="3" type="ORF">AWH51_07990</name>
</gene>
<protein>
    <submittedName>
        <fullName evidence="3">ATP-binding protein</fullName>
    </submittedName>
</protein>
<sequence>MIRTLAVSGYRSVRDLVLPLTGLDVVTGANGSGKSNVYRALRLIADMAQGGAVGALAREGGLEAVLWAGPEGFSRAVRDGEHPVQGMTRKGPIALRLGFAGDELGYLVDLGIPQRDPRALPATMFGRDPEIKRELIFNGPLARHRSLVLERRWQDVRVRDEADGWAHVPALVPPHLSVLSEVADAVTSPEAMILRRRMTGWRFYDHLRTDADAPARRPRVGTRTPVLASDGSDLAAAVQTIREWGRGDALDAMVDRAFPGSTVVVRSQDGVLTLGLRQPGILRVLDAAELSDGTLRMLMLTAALLTTEPPELMVLNEPETSLHQDLLPALGELIAEASRHVQILVVTHAPGLAAAVSEHAEAGELVLEKPLGETVLRGQGLLSSPSWDWGKR</sequence>
<keyword evidence="1" id="KW-0227">DNA damage</keyword>
<name>A0A154V2F2_9MICO</name>
<keyword evidence="3" id="KW-0067">ATP-binding</keyword>
<dbReference type="AlphaFoldDB" id="A0A154V2F2"/>
<evidence type="ECO:0000313" key="3">
    <source>
        <dbReference type="EMBL" id="KZC95439.1"/>
    </source>
</evidence>
<dbReference type="GO" id="GO:0016887">
    <property type="term" value="F:ATP hydrolysis activity"/>
    <property type="evidence" value="ECO:0007669"/>
    <property type="project" value="InterPro"/>
</dbReference>
<dbReference type="GO" id="GO:0006302">
    <property type="term" value="P:double-strand break repair"/>
    <property type="evidence" value="ECO:0007669"/>
    <property type="project" value="TreeGrafter"/>
</dbReference>
<dbReference type="SUPFAM" id="SSF52540">
    <property type="entry name" value="P-loop containing nucleoside triphosphate hydrolases"/>
    <property type="match status" value="1"/>
</dbReference>
<dbReference type="Pfam" id="PF13304">
    <property type="entry name" value="AAA_21"/>
    <property type="match status" value="1"/>
</dbReference>
<dbReference type="Proteomes" id="UP000076218">
    <property type="component" value="Unassembled WGS sequence"/>
</dbReference>
<dbReference type="GO" id="GO:0000731">
    <property type="term" value="P:DNA synthesis involved in DNA repair"/>
    <property type="evidence" value="ECO:0007669"/>
    <property type="project" value="TreeGrafter"/>
</dbReference>
<dbReference type="InterPro" id="IPR027417">
    <property type="entry name" value="P-loop_NTPase"/>
</dbReference>
<dbReference type="STRING" id="31965.AWH51_07990"/>
<dbReference type="RefSeq" id="WP_063071214.1">
    <property type="nucleotide sequence ID" value="NZ_LQXA01000024.1"/>
</dbReference>
<dbReference type="FunFam" id="3.40.50.300:FF:002708">
    <property type="entry name" value="FeS assembly ATPase SufC"/>
    <property type="match status" value="1"/>
</dbReference>
<dbReference type="GO" id="GO:0009432">
    <property type="term" value="P:SOS response"/>
    <property type="evidence" value="ECO:0007669"/>
    <property type="project" value="UniProtKB-KW"/>
</dbReference>
<dbReference type="InterPro" id="IPR014555">
    <property type="entry name" value="RecF-like"/>
</dbReference>
<evidence type="ECO:0000313" key="4">
    <source>
        <dbReference type="Proteomes" id="UP000076218"/>
    </source>
</evidence>
<evidence type="ECO:0000259" key="2">
    <source>
        <dbReference type="Pfam" id="PF13304"/>
    </source>
</evidence>
<feature type="domain" description="ATPase AAA-type core" evidence="2">
    <location>
        <begin position="25"/>
        <end position="352"/>
    </location>
</feature>
<keyword evidence="1" id="KW-0742">SOS response</keyword>